<dbReference type="AlphaFoldDB" id="A0A2N9ISR5"/>
<protein>
    <submittedName>
        <fullName evidence="1">Uncharacterized protein</fullName>
    </submittedName>
</protein>
<sequence>MLVVVAVGHGGCGGVGSRWSLNADQIWICGRRWVVVGGGLSWLVEFVVGWQ</sequence>
<name>A0A2N9ISR5_FAGSY</name>
<accession>A0A2N9ISR5</accession>
<dbReference type="EMBL" id="OIVN01006212">
    <property type="protein sequence ID" value="SPD27892.1"/>
    <property type="molecule type" value="Genomic_DNA"/>
</dbReference>
<proteinExistence type="predicted"/>
<evidence type="ECO:0000313" key="1">
    <source>
        <dbReference type="EMBL" id="SPD27892.1"/>
    </source>
</evidence>
<organism evidence="1">
    <name type="scientific">Fagus sylvatica</name>
    <name type="common">Beechnut</name>
    <dbReference type="NCBI Taxonomy" id="28930"/>
    <lineage>
        <taxon>Eukaryota</taxon>
        <taxon>Viridiplantae</taxon>
        <taxon>Streptophyta</taxon>
        <taxon>Embryophyta</taxon>
        <taxon>Tracheophyta</taxon>
        <taxon>Spermatophyta</taxon>
        <taxon>Magnoliopsida</taxon>
        <taxon>eudicotyledons</taxon>
        <taxon>Gunneridae</taxon>
        <taxon>Pentapetalae</taxon>
        <taxon>rosids</taxon>
        <taxon>fabids</taxon>
        <taxon>Fagales</taxon>
        <taxon>Fagaceae</taxon>
        <taxon>Fagus</taxon>
    </lineage>
</organism>
<gene>
    <name evidence="1" type="ORF">FSB_LOCUS55774</name>
</gene>
<reference evidence="1" key="1">
    <citation type="submission" date="2018-02" db="EMBL/GenBank/DDBJ databases">
        <authorList>
            <person name="Cohen D.B."/>
            <person name="Kent A.D."/>
        </authorList>
    </citation>
    <scope>NUCLEOTIDE SEQUENCE</scope>
</reference>